<keyword evidence="4" id="KW-0804">Transcription</keyword>
<dbReference type="GO" id="GO:0006351">
    <property type="term" value="P:DNA-templated transcription"/>
    <property type="evidence" value="ECO:0007669"/>
    <property type="project" value="TreeGrafter"/>
</dbReference>
<evidence type="ECO:0000256" key="1">
    <source>
        <dbReference type="ARBA" id="ARBA00009437"/>
    </source>
</evidence>
<dbReference type="SUPFAM" id="SSF46785">
    <property type="entry name" value="Winged helix' DNA-binding domain"/>
    <property type="match status" value="1"/>
</dbReference>
<proteinExistence type="inferred from homology"/>
<evidence type="ECO:0000256" key="4">
    <source>
        <dbReference type="ARBA" id="ARBA00023163"/>
    </source>
</evidence>
<dbReference type="InterPro" id="IPR005119">
    <property type="entry name" value="LysR_subst-bd"/>
</dbReference>
<evidence type="ECO:0000256" key="5">
    <source>
        <dbReference type="SAM" id="MobiDB-lite"/>
    </source>
</evidence>
<dbReference type="FunFam" id="1.10.10.10:FF:000001">
    <property type="entry name" value="LysR family transcriptional regulator"/>
    <property type="match status" value="1"/>
</dbReference>
<dbReference type="GO" id="GO:0043565">
    <property type="term" value="F:sequence-specific DNA binding"/>
    <property type="evidence" value="ECO:0007669"/>
    <property type="project" value="TreeGrafter"/>
</dbReference>
<name>A0A6J4LNX5_9BACT</name>
<dbReference type="Gene3D" id="3.40.190.290">
    <property type="match status" value="1"/>
</dbReference>
<dbReference type="InterPro" id="IPR036390">
    <property type="entry name" value="WH_DNA-bd_sf"/>
</dbReference>
<keyword evidence="3" id="KW-0238">DNA-binding</keyword>
<reference evidence="7" key="1">
    <citation type="submission" date="2020-02" db="EMBL/GenBank/DDBJ databases">
        <authorList>
            <person name="Meier V. D."/>
        </authorList>
    </citation>
    <scope>NUCLEOTIDE SEQUENCE</scope>
    <source>
        <strain evidence="7">AVDCRST_MAG40</strain>
    </source>
</reference>
<dbReference type="SUPFAM" id="SSF53850">
    <property type="entry name" value="Periplasmic binding protein-like II"/>
    <property type="match status" value="1"/>
</dbReference>
<evidence type="ECO:0000256" key="2">
    <source>
        <dbReference type="ARBA" id="ARBA00023015"/>
    </source>
</evidence>
<gene>
    <name evidence="7" type="ORF">AVDCRST_MAG40-2163</name>
</gene>
<dbReference type="InterPro" id="IPR058163">
    <property type="entry name" value="LysR-type_TF_proteobact-type"/>
</dbReference>
<dbReference type="PROSITE" id="PS50931">
    <property type="entry name" value="HTH_LYSR"/>
    <property type="match status" value="1"/>
</dbReference>
<evidence type="ECO:0000256" key="3">
    <source>
        <dbReference type="ARBA" id="ARBA00023125"/>
    </source>
</evidence>
<evidence type="ECO:0000313" key="7">
    <source>
        <dbReference type="EMBL" id="CAA9335930.1"/>
    </source>
</evidence>
<dbReference type="Pfam" id="PF00126">
    <property type="entry name" value="HTH_1"/>
    <property type="match status" value="1"/>
</dbReference>
<dbReference type="GO" id="GO:0003700">
    <property type="term" value="F:DNA-binding transcription factor activity"/>
    <property type="evidence" value="ECO:0007669"/>
    <property type="project" value="InterPro"/>
</dbReference>
<evidence type="ECO:0000259" key="6">
    <source>
        <dbReference type="PROSITE" id="PS50931"/>
    </source>
</evidence>
<dbReference type="InterPro" id="IPR036388">
    <property type="entry name" value="WH-like_DNA-bd_sf"/>
</dbReference>
<organism evidence="7">
    <name type="scientific">uncultured Gemmatimonadaceae bacterium</name>
    <dbReference type="NCBI Taxonomy" id="246130"/>
    <lineage>
        <taxon>Bacteria</taxon>
        <taxon>Pseudomonadati</taxon>
        <taxon>Gemmatimonadota</taxon>
        <taxon>Gemmatimonadia</taxon>
        <taxon>Gemmatimonadales</taxon>
        <taxon>Gemmatimonadaceae</taxon>
        <taxon>environmental samples</taxon>
    </lineage>
</organism>
<feature type="domain" description="HTH lysR-type" evidence="6">
    <location>
        <begin position="3"/>
        <end position="60"/>
    </location>
</feature>
<dbReference type="Gene3D" id="1.10.10.10">
    <property type="entry name" value="Winged helix-like DNA-binding domain superfamily/Winged helix DNA-binding domain"/>
    <property type="match status" value="1"/>
</dbReference>
<dbReference type="CDD" id="cd08474">
    <property type="entry name" value="PBP2_CrgA_like_5"/>
    <property type="match status" value="1"/>
</dbReference>
<accession>A0A6J4LNX5</accession>
<dbReference type="EMBL" id="CADCTX010000638">
    <property type="protein sequence ID" value="CAA9335930.1"/>
    <property type="molecule type" value="Genomic_DNA"/>
</dbReference>
<sequence>MRDDLDGMAVFAAVAEAGGFRAAAERLGITRSAVSQTLSRLEDRLGVALVERTTRSVRLTDAGRLLHAALRPALDEVRAAVDAIGELRRRPAGTLRLSVSSIAESFLRGPALADFLAAHPDVRLEVMVDDGDADVIGEGFDAGIRLGEAIDQDMVAVRASAEQRQLVVAAPSYLARHGAPAHPRDLLAHTCIGWQRGLALAPYQWEFTEPPGPGDTPQELPDGPPSGRDFAVAVRPRVATNDMALMVRLARAGVGLITGMEETFRGHLARGELVAVLEPFCPPFPGFYLYYPRRRHPPAALRALVAYLRRGNLPPGSGTAATSMD</sequence>
<dbReference type="PANTHER" id="PTHR30537:SF1">
    <property type="entry name" value="HTH-TYPE TRANSCRIPTIONAL REGULATOR PGRR"/>
    <property type="match status" value="1"/>
</dbReference>
<dbReference type="AlphaFoldDB" id="A0A6J4LNX5"/>
<protein>
    <submittedName>
        <fullName evidence="7">Transcriptional regulator, LysR family</fullName>
    </submittedName>
</protein>
<comment type="similarity">
    <text evidence="1">Belongs to the LysR transcriptional regulatory family.</text>
</comment>
<dbReference type="InterPro" id="IPR000847">
    <property type="entry name" value="LysR_HTH_N"/>
</dbReference>
<feature type="region of interest" description="Disordered" evidence="5">
    <location>
        <begin position="207"/>
        <end position="227"/>
    </location>
</feature>
<keyword evidence="2" id="KW-0805">Transcription regulation</keyword>
<dbReference type="PRINTS" id="PR00039">
    <property type="entry name" value="HTHLYSR"/>
</dbReference>
<dbReference type="PANTHER" id="PTHR30537">
    <property type="entry name" value="HTH-TYPE TRANSCRIPTIONAL REGULATOR"/>
    <property type="match status" value="1"/>
</dbReference>
<dbReference type="Pfam" id="PF03466">
    <property type="entry name" value="LysR_substrate"/>
    <property type="match status" value="2"/>
</dbReference>